<protein>
    <submittedName>
        <fullName evidence="2">Uncharacterized protein</fullName>
    </submittedName>
</protein>
<evidence type="ECO:0000313" key="3">
    <source>
        <dbReference type="Proteomes" id="UP001302602"/>
    </source>
</evidence>
<dbReference type="AlphaFoldDB" id="A0AAN6U0G5"/>
<feature type="compositionally biased region" description="Basic and acidic residues" evidence="1">
    <location>
        <begin position="72"/>
        <end position="84"/>
    </location>
</feature>
<proteinExistence type="predicted"/>
<feature type="region of interest" description="Disordered" evidence="1">
    <location>
        <begin position="72"/>
        <end position="91"/>
    </location>
</feature>
<evidence type="ECO:0000256" key="1">
    <source>
        <dbReference type="SAM" id="MobiDB-lite"/>
    </source>
</evidence>
<feature type="non-terminal residue" evidence="2">
    <location>
        <position position="119"/>
    </location>
</feature>
<accession>A0AAN6U0G5</accession>
<dbReference type="InterPro" id="IPR020301">
    <property type="entry name" value="Mrx7"/>
</dbReference>
<reference evidence="2" key="1">
    <citation type="journal article" date="2023" name="Mol. Phylogenet. Evol.">
        <title>Genome-scale phylogeny and comparative genomics of the fungal order Sordariales.</title>
        <authorList>
            <person name="Hensen N."/>
            <person name="Bonometti L."/>
            <person name="Westerberg I."/>
            <person name="Brannstrom I.O."/>
            <person name="Guillou S."/>
            <person name="Cros-Aarteil S."/>
            <person name="Calhoun S."/>
            <person name="Haridas S."/>
            <person name="Kuo A."/>
            <person name="Mondo S."/>
            <person name="Pangilinan J."/>
            <person name="Riley R."/>
            <person name="LaButti K."/>
            <person name="Andreopoulos B."/>
            <person name="Lipzen A."/>
            <person name="Chen C."/>
            <person name="Yan M."/>
            <person name="Daum C."/>
            <person name="Ng V."/>
            <person name="Clum A."/>
            <person name="Steindorff A."/>
            <person name="Ohm R.A."/>
            <person name="Martin F."/>
            <person name="Silar P."/>
            <person name="Natvig D.O."/>
            <person name="Lalanne C."/>
            <person name="Gautier V."/>
            <person name="Ament-Velasquez S.L."/>
            <person name="Kruys A."/>
            <person name="Hutchinson M.I."/>
            <person name="Powell A.J."/>
            <person name="Barry K."/>
            <person name="Miller A.N."/>
            <person name="Grigoriev I.V."/>
            <person name="Debuchy R."/>
            <person name="Gladieux P."/>
            <person name="Hiltunen Thoren M."/>
            <person name="Johannesson H."/>
        </authorList>
    </citation>
    <scope>NUCLEOTIDE SEQUENCE</scope>
    <source>
        <strain evidence="2">CBS 731.68</strain>
    </source>
</reference>
<dbReference type="Proteomes" id="UP001302602">
    <property type="component" value="Unassembled WGS sequence"/>
</dbReference>
<dbReference type="EMBL" id="MU853227">
    <property type="protein sequence ID" value="KAK4124098.1"/>
    <property type="molecule type" value="Genomic_DNA"/>
</dbReference>
<dbReference type="Pfam" id="PF10906">
    <property type="entry name" value="Mrx7"/>
    <property type="match status" value="1"/>
</dbReference>
<dbReference type="RefSeq" id="XP_062647869.1">
    <property type="nucleotide sequence ID" value="XM_062789958.1"/>
</dbReference>
<dbReference type="GeneID" id="87826728"/>
<evidence type="ECO:0000313" key="2">
    <source>
        <dbReference type="EMBL" id="KAK4124098.1"/>
    </source>
</evidence>
<reference evidence="2" key="2">
    <citation type="submission" date="2023-05" db="EMBL/GenBank/DDBJ databases">
        <authorList>
            <consortium name="Lawrence Berkeley National Laboratory"/>
            <person name="Steindorff A."/>
            <person name="Hensen N."/>
            <person name="Bonometti L."/>
            <person name="Westerberg I."/>
            <person name="Brannstrom I.O."/>
            <person name="Guillou S."/>
            <person name="Cros-Aarteil S."/>
            <person name="Calhoun S."/>
            <person name="Haridas S."/>
            <person name="Kuo A."/>
            <person name="Mondo S."/>
            <person name="Pangilinan J."/>
            <person name="Riley R."/>
            <person name="Labutti K."/>
            <person name="Andreopoulos B."/>
            <person name="Lipzen A."/>
            <person name="Chen C."/>
            <person name="Yanf M."/>
            <person name="Daum C."/>
            <person name="Ng V."/>
            <person name="Clum A."/>
            <person name="Ohm R."/>
            <person name="Martin F."/>
            <person name="Silar P."/>
            <person name="Natvig D."/>
            <person name="Lalanne C."/>
            <person name="Gautier V."/>
            <person name="Ament-Velasquez S.L."/>
            <person name="Kruys A."/>
            <person name="Hutchinson M.I."/>
            <person name="Powell A.J."/>
            <person name="Barry K."/>
            <person name="Miller A.N."/>
            <person name="Grigoriev I.V."/>
            <person name="Debuchy R."/>
            <person name="Gladieux P."/>
            <person name="Thoren M.H."/>
            <person name="Johannesson H."/>
        </authorList>
    </citation>
    <scope>NUCLEOTIDE SEQUENCE</scope>
    <source>
        <strain evidence="2">CBS 731.68</strain>
    </source>
</reference>
<name>A0AAN6U0G5_9PEZI</name>
<sequence length="119" mass="13832">MWGTIQLCATAPRHPAGPKHPNTTDLRVFKMAPWARILWAYWLMIEDKLVDQLLRSPTFHQGVRRVHRTVQDIRYGRNPHEPLRQGEATAEPNKGQGFLKYFIEELRNQARGKPTEPPP</sequence>
<organism evidence="2 3">
    <name type="scientific">Parathielavia appendiculata</name>
    <dbReference type="NCBI Taxonomy" id="2587402"/>
    <lineage>
        <taxon>Eukaryota</taxon>
        <taxon>Fungi</taxon>
        <taxon>Dikarya</taxon>
        <taxon>Ascomycota</taxon>
        <taxon>Pezizomycotina</taxon>
        <taxon>Sordariomycetes</taxon>
        <taxon>Sordariomycetidae</taxon>
        <taxon>Sordariales</taxon>
        <taxon>Chaetomiaceae</taxon>
        <taxon>Parathielavia</taxon>
    </lineage>
</organism>
<comment type="caution">
    <text evidence="2">The sequence shown here is derived from an EMBL/GenBank/DDBJ whole genome shotgun (WGS) entry which is preliminary data.</text>
</comment>
<gene>
    <name evidence="2" type="ORF">N657DRAFT_594630</name>
</gene>
<keyword evidence="3" id="KW-1185">Reference proteome</keyword>